<accession>A0A9E7SV58</accession>
<feature type="transmembrane region" description="Helical" evidence="1">
    <location>
        <begin position="79"/>
        <end position="98"/>
    </location>
</feature>
<evidence type="ECO:0000256" key="1">
    <source>
        <dbReference type="SAM" id="Phobius"/>
    </source>
</evidence>
<evidence type="ECO:0000313" key="2">
    <source>
        <dbReference type="EMBL" id="UTF55524.1"/>
    </source>
</evidence>
<feature type="transmembrane region" description="Helical" evidence="1">
    <location>
        <begin position="164"/>
        <end position="186"/>
    </location>
</feature>
<feature type="transmembrane region" description="Helical" evidence="1">
    <location>
        <begin position="43"/>
        <end position="67"/>
    </location>
</feature>
<dbReference type="Proteomes" id="UP001056855">
    <property type="component" value="Chromosome"/>
</dbReference>
<dbReference type="InterPro" id="IPR007352">
    <property type="entry name" value="DUF420"/>
</dbReference>
<keyword evidence="3" id="KW-1185">Reference proteome</keyword>
<name>A0A9E7SV58_9EURY</name>
<dbReference type="AlphaFoldDB" id="A0A9E7SV58"/>
<keyword evidence="1" id="KW-0472">Membrane</keyword>
<protein>
    <submittedName>
        <fullName evidence="2">DUF420 domain-containing protein</fullName>
    </submittedName>
</protein>
<dbReference type="Gene3D" id="1.20.120.80">
    <property type="entry name" value="Cytochrome c oxidase, subunit III, four-helix bundle"/>
    <property type="match status" value="1"/>
</dbReference>
<dbReference type="EMBL" id="CP100355">
    <property type="protein sequence ID" value="UTF55524.1"/>
    <property type="molecule type" value="Genomic_DNA"/>
</dbReference>
<gene>
    <name evidence="2" type="ORF">NGM29_17560</name>
</gene>
<keyword evidence="1" id="KW-0812">Transmembrane</keyword>
<reference evidence="2" key="1">
    <citation type="submission" date="2022-06" db="EMBL/GenBank/DDBJ databases">
        <title>Diverse halophilic archaea isolated from saline environments.</title>
        <authorList>
            <person name="Cui H.-L."/>
        </authorList>
    </citation>
    <scope>NUCLEOTIDE SEQUENCE</scope>
    <source>
        <strain evidence="2">WLHS1</strain>
    </source>
</reference>
<dbReference type="PANTHER" id="PTHR37692">
    <property type="entry name" value="HYPOTHETICAL MEMBRANE SPANNING PROTEIN"/>
    <property type="match status" value="1"/>
</dbReference>
<dbReference type="GO" id="GO:0022904">
    <property type="term" value="P:respiratory electron transport chain"/>
    <property type="evidence" value="ECO:0007669"/>
    <property type="project" value="InterPro"/>
</dbReference>
<dbReference type="PANTHER" id="PTHR37692:SF1">
    <property type="entry name" value="DUF420 DOMAIN-CONTAINING PROTEIN"/>
    <property type="match status" value="1"/>
</dbReference>
<dbReference type="GO" id="GO:0004129">
    <property type="term" value="F:cytochrome-c oxidase activity"/>
    <property type="evidence" value="ECO:0007669"/>
    <property type="project" value="InterPro"/>
</dbReference>
<keyword evidence="1" id="KW-1133">Transmembrane helix</keyword>
<dbReference type="KEGG" id="sawl:NGM29_17560"/>
<organism evidence="2 3">
    <name type="scientific">Natronosalvus rutilus</name>
    <dbReference type="NCBI Taxonomy" id="2953753"/>
    <lineage>
        <taxon>Archaea</taxon>
        <taxon>Methanobacteriati</taxon>
        <taxon>Methanobacteriota</taxon>
        <taxon>Stenosarchaea group</taxon>
        <taxon>Halobacteria</taxon>
        <taxon>Halobacteriales</taxon>
        <taxon>Natrialbaceae</taxon>
        <taxon>Natronosalvus</taxon>
    </lineage>
</organism>
<dbReference type="InterPro" id="IPR013833">
    <property type="entry name" value="Cyt_c_oxidase_su3_a-hlx"/>
</dbReference>
<feature type="transmembrane region" description="Helical" evidence="1">
    <location>
        <begin position="118"/>
        <end position="143"/>
    </location>
</feature>
<sequence>MTAVTRGRVPHLTALLSLVSLALVFGAAGGVIPQTAVPRPPAWLLEAIPTVNVLLSLTAIVTITTGWRAIRRGNVDRHRLLMATSAVLFATFLVLYLYRLVVLGGSQPFPGPDAIRLYVYLPVLAIHILLAIVCIPLLYYVLLLAASHSVPELRKTAHARVGRIAAALWLVSFSLGVVVYVLLHVIY</sequence>
<dbReference type="Pfam" id="PF04238">
    <property type="entry name" value="DUF420"/>
    <property type="match status" value="1"/>
</dbReference>
<dbReference type="RefSeq" id="WP_254160627.1">
    <property type="nucleotide sequence ID" value="NZ_CP100355.1"/>
</dbReference>
<dbReference type="GeneID" id="73291892"/>
<dbReference type="GO" id="GO:0016020">
    <property type="term" value="C:membrane"/>
    <property type="evidence" value="ECO:0007669"/>
    <property type="project" value="InterPro"/>
</dbReference>
<proteinExistence type="predicted"/>
<evidence type="ECO:0000313" key="3">
    <source>
        <dbReference type="Proteomes" id="UP001056855"/>
    </source>
</evidence>